<keyword evidence="6 11" id="KW-1133">Transmembrane helix</keyword>
<keyword evidence="14" id="KW-1185">Reference proteome</keyword>
<sequence>MIQTASIRIATREIFRSDRHSSVILLSAAALGLILANSQLAGAALAVKFHPLAVAPLGIDLTLGGWVADALLVVFFFIVAAELKNELTLGQLNTPRKAAVPLIGAVFGVAGPAVLYLVIGGGTAVEGWPIPTATDIAFALGLLAVFGRGLPSNLRVFLLALAVLDDLIGIILIAVLFSNDVNGAALAAAALLVVCFAVLARRLGRSPVAIGTLLGGLAVLCWYAVLQSGVHATLTGVALGLALPVRWGLSAAHHLQPWSNAIVLPLFAFSAALVPIPQLDELSPVFLALAVALPVGKAVGITIGGLLGGLLARRTGAARIEFGDLIAIAVTGGLGFTVALLMNQLAFAGQPQLMDQGALGVLTGSALSLLLGAALLHWRARVHRARGAGQGTAESGSGALATHESVAAGDAPAHG</sequence>
<comment type="catalytic activity">
    <reaction evidence="11">
        <text>Na(+)(in) + 2 H(+)(out) = Na(+)(out) + 2 H(+)(in)</text>
        <dbReference type="Rhea" id="RHEA:29251"/>
        <dbReference type="ChEBI" id="CHEBI:15378"/>
        <dbReference type="ChEBI" id="CHEBI:29101"/>
    </reaction>
</comment>
<dbReference type="PANTHER" id="PTHR30341:SF0">
    <property type="entry name" value="NA(+)_H(+) ANTIPORTER NHAA"/>
    <property type="match status" value="1"/>
</dbReference>
<gene>
    <name evidence="11" type="primary">nhaA</name>
    <name evidence="13" type="ORF">SAMN04489834_1059</name>
</gene>
<name>A0A1H1QC78_9MICO</name>
<dbReference type="GO" id="GO:0015385">
    <property type="term" value="F:sodium:proton antiporter activity"/>
    <property type="evidence" value="ECO:0007669"/>
    <property type="project" value="TreeGrafter"/>
</dbReference>
<feature type="transmembrane region" description="Helical" evidence="11">
    <location>
        <begin position="285"/>
        <end position="312"/>
    </location>
</feature>
<protein>
    <recommendedName>
        <fullName evidence="11">Na(+)/H(+) antiporter NhaA</fullName>
    </recommendedName>
    <alternativeName>
        <fullName evidence="11">Sodium/proton antiporter NhaA</fullName>
    </alternativeName>
</protein>
<accession>A0A1H1QC78</accession>
<feature type="transmembrane region" description="Helical" evidence="11">
    <location>
        <begin position="154"/>
        <end position="177"/>
    </location>
</feature>
<dbReference type="GO" id="GO:0006885">
    <property type="term" value="P:regulation of pH"/>
    <property type="evidence" value="ECO:0007669"/>
    <property type="project" value="InterPro"/>
</dbReference>
<dbReference type="AlphaFoldDB" id="A0A1H1QC78"/>
<comment type="subcellular location">
    <subcellularLocation>
        <location evidence="1">Cell inner membrane</location>
        <topology evidence="1">Multi-pass membrane protein</topology>
    </subcellularLocation>
    <subcellularLocation>
        <location evidence="11">Cell membrane</location>
        <topology evidence="11">Multi-pass membrane protein</topology>
    </subcellularLocation>
</comment>
<keyword evidence="8 11" id="KW-0406">Ion transport</keyword>
<evidence type="ECO:0000256" key="6">
    <source>
        <dbReference type="ARBA" id="ARBA00022989"/>
    </source>
</evidence>
<feature type="region of interest" description="Disordered" evidence="12">
    <location>
        <begin position="389"/>
        <end position="415"/>
    </location>
</feature>
<dbReference type="Pfam" id="PF06965">
    <property type="entry name" value="Na_H_antiport_1"/>
    <property type="match status" value="1"/>
</dbReference>
<evidence type="ECO:0000256" key="9">
    <source>
        <dbReference type="ARBA" id="ARBA00023136"/>
    </source>
</evidence>
<feature type="transmembrane region" description="Helical" evidence="11">
    <location>
        <begin position="207"/>
        <end position="225"/>
    </location>
</feature>
<dbReference type="Gene3D" id="1.20.1530.10">
    <property type="entry name" value="Na+/H+ antiporter like domain"/>
    <property type="match status" value="1"/>
</dbReference>
<dbReference type="RefSeq" id="WP_083363110.1">
    <property type="nucleotide sequence ID" value="NZ_LT629742.1"/>
</dbReference>
<keyword evidence="7 11" id="KW-0915">Sodium</keyword>
<evidence type="ECO:0000256" key="8">
    <source>
        <dbReference type="ARBA" id="ARBA00023065"/>
    </source>
</evidence>
<dbReference type="GO" id="GO:0005886">
    <property type="term" value="C:plasma membrane"/>
    <property type="evidence" value="ECO:0007669"/>
    <property type="project" value="UniProtKB-SubCell"/>
</dbReference>
<proteinExistence type="inferred from homology"/>
<evidence type="ECO:0000313" key="14">
    <source>
        <dbReference type="Proteomes" id="UP000181956"/>
    </source>
</evidence>
<evidence type="ECO:0000256" key="10">
    <source>
        <dbReference type="ARBA" id="ARBA00023201"/>
    </source>
</evidence>
<comment type="function">
    <text evidence="11">Na(+)/H(+) antiporter that extrudes sodium in exchange for external protons.</text>
</comment>
<organism evidence="13 14">
    <name type="scientific">Microterricola viridarii</name>
    <dbReference type="NCBI Taxonomy" id="412690"/>
    <lineage>
        <taxon>Bacteria</taxon>
        <taxon>Bacillati</taxon>
        <taxon>Actinomycetota</taxon>
        <taxon>Actinomycetes</taxon>
        <taxon>Micrococcales</taxon>
        <taxon>Microbacteriaceae</taxon>
        <taxon>Microterricola</taxon>
    </lineage>
</organism>
<feature type="transmembrane region" description="Helical" evidence="11">
    <location>
        <begin position="231"/>
        <end position="249"/>
    </location>
</feature>
<feature type="transmembrane region" description="Helical" evidence="11">
    <location>
        <begin position="261"/>
        <end position="279"/>
    </location>
</feature>
<keyword evidence="4 11" id="KW-1003">Cell membrane</keyword>
<evidence type="ECO:0000256" key="4">
    <source>
        <dbReference type="ARBA" id="ARBA00022475"/>
    </source>
</evidence>
<feature type="transmembrane region" description="Helical" evidence="11">
    <location>
        <begin position="102"/>
        <end position="122"/>
    </location>
</feature>
<dbReference type="OrthoDB" id="9808135at2"/>
<feature type="transmembrane region" description="Helical" evidence="11">
    <location>
        <begin position="324"/>
        <end position="346"/>
    </location>
</feature>
<evidence type="ECO:0000256" key="12">
    <source>
        <dbReference type="SAM" id="MobiDB-lite"/>
    </source>
</evidence>
<evidence type="ECO:0000313" key="13">
    <source>
        <dbReference type="EMBL" id="SDS21025.1"/>
    </source>
</evidence>
<dbReference type="EMBL" id="LT629742">
    <property type="protein sequence ID" value="SDS21025.1"/>
    <property type="molecule type" value="Genomic_DNA"/>
</dbReference>
<keyword evidence="5 11" id="KW-0812">Transmembrane</keyword>
<feature type="transmembrane region" description="Helical" evidence="11">
    <location>
        <begin position="62"/>
        <end position="81"/>
    </location>
</feature>
<evidence type="ECO:0000256" key="5">
    <source>
        <dbReference type="ARBA" id="ARBA00022692"/>
    </source>
</evidence>
<keyword evidence="10 11" id="KW-0739">Sodium transport</keyword>
<dbReference type="PANTHER" id="PTHR30341">
    <property type="entry name" value="SODIUM ION/PROTON ANTIPORTER NHAA-RELATED"/>
    <property type="match status" value="1"/>
</dbReference>
<feature type="transmembrane region" description="Helical" evidence="11">
    <location>
        <begin position="128"/>
        <end position="147"/>
    </location>
</feature>
<evidence type="ECO:0000256" key="2">
    <source>
        <dbReference type="ARBA" id="ARBA00022448"/>
    </source>
</evidence>
<dbReference type="HAMAP" id="MF_01844">
    <property type="entry name" value="NhaA"/>
    <property type="match status" value="1"/>
</dbReference>
<keyword evidence="2 11" id="KW-0813">Transport</keyword>
<feature type="transmembrane region" description="Helical" evidence="11">
    <location>
        <begin position="183"/>
        <end position="200"/>
    </location>
</feature>
<dbReference type="InterPro" id="IPR023171">
    <property type="entry name" value="Na/H_antiporter_dom_sf"/>
</dbReference>
<evidence type="ECO:0000256" key="1">
    <source>
        <dbReference type="ARBA" id="ARBA00004429"/>
    </source>
</evidence>
<feature type="transmembrane region" description="Helical" evidence="11">
    <location>
        <begin position="358"/>
        <end position="378"/>
    </location>
</feature>
<dbReference type="InterPro" id="IPR004670">
    <property type="entry name" value="NhaA"/>
</dbReference>
<keyword evidence="3 11" id="KW-0050">Antiport</keyword>
<evidence type="ECO:0000256" key="11">
    <source>
        <dbReference type="HAMAP-Rule" id="MF_01844"/>
    </source>
</evidence>
<evidence type="ECO:0000256" key="7">
    <source>
        <dbReference type="ARBA" id="ARBA00023053"/>
    </source>
</evidence>
<reference evidence="14" key="1">
    <citation type="submission" date="2016-10" db="EMBL/GenBank/DDBJ databases">
        <authorList>
            <person name="Varghese N."/>
            <person name="Submissions S."/>
        </authorList>
    </citation>
    <scope>NUCLEOTIDE SEQUENCE [LARGE SCALE GENOMIC DNA]</scope>
    <source>
        <strain evidence="14">DSM 21772</strain>
    </source>
</reference>
<dbReference type="Proteomes" id="UP000181956">
    <property type="component" value="Chromosome I"/>
</dbReference>
<evidence type="ECO:0000256" key="3">
    <source>
        <dbReference type="ARBA" id="ARBA00022449"/>
    </source>
</evidence>
<comment type="similarity">
    <text evidence="11">Belongs to the NhaA Na(+)/H(+) (TC 2.A.33) antiporter family.</text>
</comment>
<keyword evidence="9 11" id="KW-0472">Membrane</keyword>